<evidence type="ECO:0000256" key="3">
    <source>
        <dbReference type="ARBA" id="ARBA00013081"/>
    </source>
</evidence>
<dbReference type="GO" id="GO:0004722">
    <property type="term" value="F:protein serine/threonine phosphatase activity"/>
    <property type="evidence" value="ECO:0007669"/>
    <property type="project" value="UniProtKB-EC"/>
</dbReference>
<accession>A0A915KZ39</accession>
<dbReference type="SUPFAM" id="SSF53254">
    <property type="entry name" value="Phosphoglycerate mutase-like"/>
    <property type="match status" value="1"/>
</dbReference>
<dbReference type="GO" id="GO:0005741">
    <property type="term" value="C:mitochondrial outer membrane"/>
    <property type="evidence" value="ECO:0007669"/>
    <property type="project" value="UniProtKB-SubCell"/>
</dbReference>
<evidence type="ECO:0000256" key="9">
    <source>
        <dbReference type="ARBA" id="ARBA00047761"/>
    </source>
</evidence>
<evidence type="ECO:0000313" key="11">
    <source>
        <dbReference type="Proteomes" id="UP000887565"/>
    </source>
</evidence>
<comment type="catalytic activity">
    <reaction evidence="10">
        <text>O-phospho-L-threonyl-[protein] + H2O = L-threonyl-[protein] + phosphate</text>
        <dbReference type="Rhea" id="RHEA:47004"/>
        <dbReference type="Rhea" id="RHEA-COMP:11060"/>
        <dbReference type="Rhea" id="RHEA-COMP:11605"/>
        <dbReference type="ChEBI" id="CHEBI:15377"/>
        <dbReference type="ChEBI" id="CHEBI:30013"/>
        <dbReference type="ChEBI" id="CHEBI:43474"/>
        <dbReference type="ChEBI" id="CHEBI:61977"/>
        <dbReference type="EC" id="3.1.3.16"/>
    </reaction>
</comment>
<organism evidence="11 12">
    <name type="scientific">Romanomermis culicivorax</name>
    <name type="common">Nematode worm</name>
    <dbReference type="NCBI Taxonomy" id="13658"/>
    <lineage>
        <taxon>Eukaryota</taxon>
        <taxon>Metazoa</taxon>
        <taxon>Ecdysozoa</taxon>
        <taxon>Nematoda</taxon>
        <taxon>Enoplea</taxon>
        <taxon>Dorylaimia</taxon>
        <taxon>Mermithida</taxon>
        <taxon>Mermithoidea</taxon>
        <taxon>Mermithidae</taxon>
        <taxon>Romanomermis</taxon>
    </lineage>
</organism>
<comment type="similarity">
    <text evidence="2">Belongs to the phosphoglycerate mutase family. BPG-dependent PGAM subfamily.</text>
</comment>
<keyword evidence="5" id="KW-0378">Hydrolase</keyword>
<comment type="subcellular location">
    <subcellularLocation>
        <location evidence="1">Mitochondrion outer membrane</location>
    </subcellularLocation>
</comment>
<dbReference type="PANTHER" id="PTHR20935">
    <property type="entry name" value="PHOSPHOGLYCERATE MUTASE-RELATED"/>
    <property type="match status" value="1"/>
</dbReference>
<keyword evidence="11" id="KW-1185">Reference proteome</keyword>
<keyword evidence="4" id="KW-0496">Mitochondrion</keyword>
<protein>
    <recommendedName>
        <fullName evidence="6">Serine/threonine-protein phosphatase PGAM5, mitochondrial</fullName>
        <ecNumber evidence="3">3.1.3.16</ecNumber>
    </recommendedName>
    <alternativeName>
        <fullName evidence="8">Phosphoglycerate mutase family member 5 homolog</fullName>
    </alternativeName>
    <alternativeName>
        <fullName evidence="7">Serine/threonine-protein phosphatase Pgam5, mitochondrial</fullName>
    </alternativeName>
</protein>
<evidence type="ECO:0000256" key="2">
    <source>
        <dbReference type="ARBA" id="ARBA00006717"/>
    </source>
</evidence>
<sequence>MVTLKVNKCLKHGSRIEAAFRRYFYRANPDQINDSYDIIVCHANVIRYFVCRALQYPPESWLRMSLPHASITWIMIMGDGRVSLRCLGDSGHLSADMITRN</sequence>
<evidence type="ECO:0000256" key="10">
    <source>
        <dbReference type="ARBA" id="ARBA00048336"/>
    </source>
</evidence>
<dbReference type="Gene3D" id="3.40.50.1240">
    <property type="entry name" value="Phosphoglycerate mutase-like"/>
    <property type="match status" value="1"/>
</dbReference>
<dbReference type="PANTHER" id="PTHR20935:SF0">
    <property type="entry name" value="SERINE_THREONINE-PROTEIN PHOSPHATASE PGAM5, MITOCHONDRIAL"/>
    <property type="match status" value="1"/>
</dbReference>
<dbReference type="InterPro" id="IPR051021">
    <property type="entry name" value="Mito_Ser/Thr_phosphatase"/>
</dbReference>
<name>A0A915KZ39_ROMCU</name>
<dbReference type="WBParaSite" id="nRc.2.0.1.t44086-RA">
    <property type="protein sequence ID" value="nRc.2.0.1.t44086-RA"/>
    <property type="gene ID" value="nRc.2.0.1.g44086"/>
</dbReference>
<evidence type="ECO:0000313" key="12">
    <source>
        <dbReference type="WBParaSite" id="nRc.2.0.1.t44086-RA"/>
    </source>
</evidence>
<keyword evidence="4" id="KW-0472">Membrane</keyword>
<keyword evidence="4" id="KW-1000">Mitochondrion outer membrane</keyword>
<dbReference type="OMA" id="ASITWIM"/>
<comment type="catalytic activity">
    <reaction evidence="9">
        <text>O-phospho-L-seryl-[protein] + H2O = L-seryl-[protein] + phosphate</text>
        <dbReference type="Rhea" id="RHEA:20629"/>
        <dbReference type="Rhea" id="RHEA-COMP:9863"/>
        <dbReference type="Rhea" id="RHEA-COMP:11604"/>
        <dbReference type="ChEBI" id="CHEBI:15377"/>
        <dbReference type="ChEBI" id="CHEBI:29999"/>
        <dbReference type="ChEBI" id="CHEBI:43474"/>
        <dbReference type="ChEBI" id="CHEBI:83421"/>
        <dbReference type="EC" id="3.1.3.16"/>
    </reaction>
</comment>
<dbReference type="InterPro" id="IPR013078">
    <property type="entry name" value="His_Pase_superF_clade-1"/>
</dbReference>
<evidence type="ECO:0000256" key="4">
    <source>
        <dbReference type="ARBA" id="ARBA00022787"/>
    </source>
</evidence>
<dbReference type="CDD" id="cd07067">
    <property type="entry name" value="HP_PGM_like"/>
    <property type="match status" value="1"/>
</dbReference>
<evidence type="ECO:0000256" key="8">
    <source>
        <dbReference type="ARBA" id="ARBA00042520"/>
    </source>
</evidence>
<dbReference type="GO" id="GO:0090141">
    <property type="term" value="P:positive regulation of mitochondrial fission"/>
    <property type="evidence" value="ECO:0007669"/>
    <property type="project" value="TreeGrafter"/>
</dbReference>
<reference evidence="12" key="1">
    <citation type="submission" date="2022-11" db="UniProtKB">
        <authorList>
            <consortium name="WormBaseParasite"/>
        </authorList>
    </citation>
    <scope>IDENTIFICATION</scope>
</reference>
<dbReference type="Pfam" id="PF00300">
    <property type="entry name" value="His_Phos_1"/>
    <property type="match status" value="1"/>
</dbReference>
<evidence type="ECO:0000256" key="5">
    <source>
        <dbReference type="ARBA" id="ARBA00022801"/>
    </source>
</evidence>
<dbReference type="InterPro" id="IPR029033">
    <property type="entry name" value="His_PPase_superfam"/>
</dbReference>
<dbReference type="EC" id="3.1.3.16" evidence="3"/>
<evidence type="ECO:0000256" key="1">
    <source>
        <dbReference type="ARBA" id="ARBA00004294"/>
    </source>
</evidence>
<proteinExistence type="inferred from homology"/>
<evidence type="ECO:0000256" key="7">
    <source>
        <dbReference type="ARBA" id="ARBA00040722"/>
    </source>
</evidence>
<evidence type="ECO:0000256" key="6">
    <source>
        <dbReference type="ARBA" id="ARBA00039765"/>
    </source>
</evidence>
<dbReference type="AlphaFoldDB" id="A0A915KZ39"/>
<dbReference type="Proteomes" id="UP000887565">
    <property type="component" value="Unplaced"/>
</dbReference>